<evidence type="ECO:0000256" key="2">
    <source>
        <dbReference type="ARBA" id="ARBA00023125"/>
    </source>
</evidence>
<evidence type="ECO:0000259" key="5">
    <source>
        <dbReference type="PROSITE" id="PS51464"/>
    </source>
</evidence>
<feature type="domain" description="HTH rpiR-type" evidence="4">
    <location>
        <begin position="15"/>
        <end position="88"/>
    </location>
</feature>
<dbReference type="Pfam" id="PF01418">
    <property type="entry name" value="HTH_6"/>
    <property type="match status" value="1"/>
</dbReference>
<dbReference type="Pfam" id="PF01380">
    <property type="entry name" value="SIS"/>
    <property type="match status" value="1"/>
</dbReference>
<dbReference type="InterPro" id="IPR036388">
    <property type="entry name" value="WH-like_DNA-bd_sf"/>
</dbReference>
<reference evidence="7" key="1">
    <citation type="submission" date="2017-06" db="EMBL/GenBank/DDBJ databases">
        <authorList>
            <person name="Rodrigo-Torres L."/>
            <person name="Arahal R. D."/>
            <person name="Lucena T."/>
        </authorList>
    </citation>
    <scope>NUCLEOTIDE SEQUENCE [LARGE SCALE GENOMIC DNA]</scope>
    <source>
        <strain evidence="7">type strain: CECT 9192</strain>
    </source>
</reference>
<keyword evidence="2" id="KW-0238">DNA-binding</keyword>
<dbReference type="PROSITE" id="PS51071">
    <property type="entry name" value="HTH_RPIR"/>
    <property type="match status" value="1"/>
</dbReference>
<gene>
    <name evidence="6" type="primary">murR_1</name>
    <name evidence="6" type="ORF">PAQU9191_01382</name>
</gene>
<dbReference type="AlphaFoldDB" id="A0A1Y6KVK8"/>
<keyword evidence="7" id="KW-1185">Reference proteome</keyword>
<dbReference type="InterPro" id="IPR046348">
    <property type="entry name" value="SIS_dom_sf"/>
</dbReference>
<dbReference type="InterPro" id="IPR047640">
    <property type="entry name" value="RpiR-like"/>
</dbReference>
<evidence type="ECO:0000313" key="6">
    <source>
        <dbReference type="EMBL" id="SMY16151.1"/>
    </source>
</evidence>
<sequence length="276" mass="31394">MSRALNCEIMVLMNKDIGLLFEYAQNKFTNTDIKVADYFLAKKPVKTIEELAIEIGVSTASITRFCRKIGLNNLKELLFLYQEQLDSANPPVKHERDGLYQEYLEIVHQFDTLFDIEIIEKITQAISHHKIIHIFGTGFSALAGADFKFRFGRLGKFVELVQDTNSMRMHQHLLTADNLVIILSLNARDQDTVSVAKNLTERGVTTFLITSNVNSKLGQYVTATMQIASLNGEEHTGMISGQLPILMALDHLYYHYVSNNRETIKNWVSTELLFSE</sequence>
<dbReference type="EMBL" id="FYAH01000002">
    <property type="protein sequence ID" value="SMY16151.1"/>
    <property type="molecule type" value="Genomic_DNA"/>
</dbReference>
<evidence type="ECO:0000256" key="1">
    <source>
        <dbReference type="ARBA" id="ARBA00023015"/>
    </source>
</evidence>
<dbReference type="CDD" id="cd05013">
    <property type="entry name" value="SIS_RpiR"/>
    <property type="match status" value="1"/>
</dbReference>
<dbReference type="SUPFAM" id="SSF53697">
    <property type="entry name" value="SIS domain"/>
    <property type="match status" value="1"/>
</dbReference>
<dbReference type="GO" id="GO:0003700">
    <property type="term" value="F:DNA-binding transcription factor activity"/>
    <property type="evidence" value="ECO:0007669"/>
    <property type="project" value="InterPro"/>
</dbReference>
<feature type="domain" description="SIS" evidence="5">
    <location>
        <begin position="118"/>
        <end position="263"/>
    </location>
</feature>
<dbReference type="GO" id="GO:0003677">
    <property type="term" value="F:DNA binding"/>
    <property type="evidence" value="ECO:0007669"/>
    <property type="project" value="UniProtKB-KW"/>
</dbReference>
<protein>
    <submittedName>
        <fullName evidence="6">HTH-type transcriptional regulator MurR</fullName>
    </submittedName>
</protein>
<evidence type="ECO:0000313" key="7">
    <source>
        <dbReference type="Proteomes" id="UP000196485"/>
    </source>
</evidence>
<dbReference type="GO" id="GO:1901135">
    <property type="term" value="P:carbohydrate derivative metabolic process"/>
    <property type="evidence" value="ECO:0007669"/>
    <property type="project" value="InterPro"/>
</dbReference>
<dbReference type="InterPro" id="IPR000281">
    <property type="entry name" value="HTH_RpiR"/>
</dbReference>
<dbReference type="InterPro" id="IPR009057">
    <property type="entry name" value="Homeodomain-like_sf"/>
</dbReference>
<accession>A0A1Y6KVK8</accession>
<proteinExistence type="predicted"/>
<keyword evidence="1" id="KW-0805">Transcription regulation</keyword>
<evidence type="ECO:0000256" key="3">
    <source>
        <dbReference type="ARBA" id="ARBA00023163"/>
    </source>
</evidence>
<dbReference type="PANTHER" id="PTHR30514:SF10">
    <property type="entry name" value="MURR_RPIR FAMILY TRANSCRIPTIONAL REGULATOR"/>
    <property type="match status" value="1"/>
</dbReference>
<dbReference type="Gene3D" id="1.10.10.10">
    <property type="entry name" value="Winged helix-like DNA-binding domain superfamily/Winged helix DNA-binding domain"/>
    <property type="match status" value="1"/>
</dbReference>
<dbReference type="InterPro" id="IPR001347">
    <property type="entry name" value="SIS_dom"/>
</dbReference>
<keyword evidence="3" id="KW-0804">Transcription</keyword>
<dbReference type="PANTHER" id="PTHR30514">
    <property type="entry name" value="GLUCOKINASE"/>
    <property type="match status" value="1"/>
</dbReference>
<dbReference type="GO" id="GO:0097367">
    <property type="term" value="F:carbohydrate derivative binding"/>
    <property type="evidence" value="ECO:0007669"/>
    <property type="project" value="InterPro"/>
</dbReference>
<evidence type="ECO:0000259" key="4">
    <source>
        <dbReference type="PROSITE" id="PS51071"/>
    </source>
</evidence>
<organism evidence="6 7">
    <name type="scientific">Photobacterium aquimaris</name>
    <dbReference type="NCBI Taxonomy" id="512643"/>
    <lineage>
        <taxon>Bacteria</taxon>
        <taxon>Pseudomonadati</taxon>
        <taxon>Pseudomonadota</taxon>
        <taxon>Gammaproteobacteria</taxon>
        <taxon>Vibrionales</taxon>
        <taxon>Vibrionaceae</taxon>
        <taxon>Photobacterium</taxon>
    </lineage>
</organism>
<name>A0A1Y6KVK8_9GAMM</name>
<dbReference type="InterPro" id="IPR035472">
    <property type="entry name" value="RpiR-like_SIS"/>
</dbReference>
<dbReference type="Gene3D" id="3.40.50.10490">
    <property type="entry name" value="Glucose-6-phosphate isomerase like protein, domain 1"/>
    <property type="match status" value="1"/>
</dbReference>
<dbReference type="PROSITE" id="PS51464">
    <property type="entry name" value="SIS"/>
    <property type="match status" value="1"/>
</dbReference>
<dbReference type="SUPFAM" id="SSF46689">
    <property type="entry name" value="Homeodomain-like"/>
    <property type="match status" value="1"/>
</dbReference>
<dbReference type="Proteomes" id="UP000196485">
    <property type="component" value="Unassembled WGS sequence"/>
</dbReference>